<protein>
    <submittedName>
        <fullName evidence="1">Uncharacterized protein</fullName>
    </submittedName>
</protein>
<evidence type="ECO:0000313" key="1">
    <source>
        <dbReference type="EMBL" id="CPR18350.1"/>
    </source>
</evidence>
<gene>
    <name evidence="1" type="ORF">YBN1229_v1_1671</name>
</gene>
<evidence type="ECO:0000313" key="2">
    <source>
        <dbReference type="Proteomes" id="UP000033187"/>
    </source>
</evidence>
<organism evidence="1 2">
    <name type="scientific">Candidatus Filomicrobium marinum</name>
    <dbReference type="NCBI Taxonomy" id="1608628"/>
    <lineage>
        <taxon>Bacteria</taxon>
        <taxon>Pseudomonadati</taxon>
        <taxon>Pseudomonadota</taxon>
        <taxon>Alphaproteobacteria</taxon>
        <taxon>Hyphomicrobiales</taxon>
        <taxon>Hyphomicrobiaceae</taxon>
        <taxon>Filomicrobium</taxon>
    </lineage>
</organism>
<accession>A0A0D6JE21</accession>
<dbReference type="AlphaFoldDB" id="A0A0D6JE21"/>
<dbReference type="KEGG" id="fiy:BN1229_v1_1671"/>
<keyword evidence="2" id="KW-1185">Reference proteome</keyword>
<dbReference type="OrthoDB" id="960855at2"/>
<dbReference type="EMBL" id="LN829119">
    <property type="protein sequence ID" value="CPR18350.1"/>
    <property type="molecule type" value="Genomic_DNA"/>
</dbReference>
<dbReference type="Proteomes" id="UP000033187">
    <property type="component" value="Chromosome 1"/>
</dbReference>
<reference evidence="2" key="1">
    <citation type="submission" date="2015-02" db="EMBL/GenBank/DDBJ databases">
        <authorList>
            <person name="Chooi Y.-H."/>
        </authorList>
    </citation>
    <scope>NUCLEOTIDE SEQUENCE [LARGE SCALE GENOMIC DNA]</scope>
    <source>
        <strain evidence="2">strain Y</strain>
    </source>
</reference>
<proteinExistence type="predicted"/>
<dbReference type="KEGG" id="fil:BN1229_v1_1667"/>
<sequence length="86" mass="9480">MRVQGAVIREQGQTFAVVVVKPHVVQNRAEAASAISSFMPIFGGVPVVLMAQDSRGRATYYGRPDISRFMASVPLRAIPWREYSIS</sequence>
<name>A0A0D6JE21_9HYPH</name>
<dbReference type="RefSeq" id="WP_046477819.1">
    <property type="nucleotide sequence ID" value="NZ_LN829118.1"/>
</dbReference>